<dbReference type="KEGG" id="agi:FSB73_05765"/>
<proteinExistence type="predicted"/>
<dbReference type="OrthoDB" id="7794186at2"/>
<dbReference type="AlphaFoldDB" id="A0A5B8VI82"/>
<dbReference type="Gene3D" id="2.60.40.10">
    <property type="entry name" value="Immunoglobulins"/>
    <property type="match status" value="1"/>
</dbReference>
<dbReference type="NCBIfam" id="TIGR04183">
    <property type="entry name" value="Por_Secre_tail"/>
    <property type="match status" value="1"/>
</dbReference>
<evidence type="ECO:0000313" key="3">
    <source>
        <dbReference type="Proteomes" id="UP000321291"/>
    </source>
</evidence>
<dbReference type="InterPro" id="IPR026444">
    <property type="entry name" value="Secre_tail"/>
</dbReference>
<accession>A0A5B8VI82</accession>
<dbReference type="EMBL" id="CP042434">
    <property type="protein sequence ID" value="QEC71254.1"/>
    <property type="molecule type" value="Genomic_DNA"/>
</dbReference>
<dbReference type="InterPro" id="IPR013783">
    <property type="entry name" value="Ig-like_fold"/>
</dbReference>
<dbReference type="Pfam" id="PF18962">
    <property type="entry name" value="Por_Secre_tail"/>
    <property type="match status" value="1"/>
</dbReference>
<organism evidence="2 3">
    <name type="scientific">Arachidicoccus ginsenosidivorans</name>
    <dbReference type="NCBI Taxonomy" id="496057"/>
    <lineage>
        <taxon>Bacteria</taxon>
        <taxon>Pseudomonadati</taxon>
        <taxon>Bacteroidota</taxon>
        <taxon>Chitinophagia</taxon>
        <taxon>Chitinophagales</taxon>
        <taxon>Chitinophagaceae</taxon>
        <taxon>Arachidicoccus</taxon>
    </lineage>
</organism>
<sequence>MTCGGLSSNVFSVNNTTFSSLTFTNTSTASFAQVGKTNIVDSLIFKGRGRIYDNNKINHVIFEQEGLVLGANNTIQYMKNNGNLSITKGPQIIDSLLLAPNKASSFAGVLTISKYLEASGMSCEAFTELTGDTTSFQLIFGPEATASINNVFLTGIRASGPITPLTVTGIDGEGNEGFSFNPPASSGAATYYWVGGAGDWNDKAHWSQTSGGTGDGCIPFINDEVVFDSNSGFTAGNNTVSTSGNVYCHNMSWMPGVGAAVFEESAQQKCLVYGSVILAPSVTMNATLELSGTEAVSATINGSTAGALQFYVKKTDAGQLKVMDDWTNSEGSIELVDGTVDLSERNISIAAINSTQTYPARHIDITNARIHVSNAWRFTGLYKYIESAGSVITSDYIFVTNGLNYPVVNLTYGGTYNAFNISSTSFGALTFTDPGTTSKASINGGNTIRRLEFKGAGSVAGGTNTIDSLILGASRNYTFNGTNAVNKYMRASSVSCTGLSELRGNPTGTLAFDPAAEVEISNVYLMNMAATGQTPSFTGADAGGNTGWTINSAAGSARYWVGGAGDWNNAAHWSITSGGVPGACIPTVYDDVIFDAASGFTSGNNTVTITNGNAYCHNMDWAAVTGAPTFTKDAAWNMEVWGENLKLSGDATFNVSPLILKGNSNTFISGFVKGNFDINIDKQGGSLTLDNDYSNTATDIYVINGIFNAMNKQITVGRIDNSALSNAMSLNISGSVINTNYWRYSGDSTSHTLDASNTKISTPVFIVNAMQYDTVNVSGTLSTHAQLSGAQINKLTFTDTDGASNIGINGAANQIGTLTFKGGGAIYGTANVIDTLIFFPGSSYTFKAATNTTINNAWYGSGTPCKLTEIKTDGGANAIITRSTGVTDFDYIRVKGITAVGIAPFKAEAHSIDLGGNNGWEIAPYDGVKPINGLGPDRAIPKADFPYTLHTDGFFGTPLAQYHWGDGSMLDSLVITDTGTYHVEVKFEDNCSALDDVHITYDLPLPVGLSNFDVKIINCTPILSWTTSQQLNYDAFEVQRNQDGLPFVTIAKVASSLQKNDYTYTDNSALGKSNYNYRLKLVTHKNSEPVFSKVKTAKMDCVVARIRLYPNPTSGIVYVTLPSDFNQVKINVYSASGHHVNAATKIKGKNSTVNLSHLAAGVYFIEVLNNGHGQKFKVIKN</sequence>
<evidence type="ECO:0000259" key="1">
    <source>
        <dbReference type="Pfam" id="PF18962"/>
    </source>
</evidence>
<evidence type="ECO:0000313" key="2">
    <source>
        <dbReference type="EMBL" id="QEC71254.1"/>
    </source>
</evidence>
<name>A0A5B8VI82_9BACT</name>
<reference evidence="2 3" key="1">
    <citation type="journal article" date="2017" name="Int. J. Syst. Evol. Microbiol.">
        <title>Arachidicoccus ginsenosidivorans sp. nov., with ginsenoside-converting activity isolated from ginseng cultivating soil.</title>
        <authorList>
            <person name="Siddiqi M.Z."/>
            <person name="Aslam Z."/>
            <person name="Im W.T."/>
        </authorList>
    </citation>
    <scope>NUCLEOTIDE SEQUENCE [LARGE SCALE GENOMIC DNA]</scope>
    <source>
        <strain evidence="2 3">Gsoil 809</strain>
    </source>
</reference>
<keyword evidence="3" id="KW-1185">Reference proteome</keyword>
<feature type="domain" description="Secretion system C-terminal sorting" evidence="1">
    <location>
        <begin position="1108"/>
        <end position="1175"/>
    </location>
</feature>
<protein>
    <submittedName>
        <fullName evidence="2">T9SS type A sorting domain-containing protein</fullName>
    </submittedName>
</protein>
<dbReference type="Proteomes" id="UP000321291">
    <property type="component" value="Chromosome"/>
</dbReference>
<gene>
    <name evidence="2" type="ORF">FSB73_05765</name>
</gene>
<dbReference type="RefSeq" id="WP_146780528.1">
    <property type="nucleotide sequence ID" value="NZ_CP042434.1"/>
</dbReference>